<proteinExistence type="predicted"/>
<gene>
    <name evidence="1" type="ORF">PORY_000969</name>
</gene>
<dbReference type="EMBL" id="JABTEG010000003">
    <property type="protein sequence ID" value="KAG4305413.1"/>
    <property type="molecule type" value="Genomic_DNA"/>
</dbReference>
<evidence type="ECO:0000313" key="1">
    <source>
        <dbReference type="EMBL" id="KAG4305413.1"/>
    </source>
</evidence>
<sequence length="171" mass="19942">MTKIDQSCFQIKRYTLVFPYNSKNTHVLLGLKKRGFGVGKWNGFGGKVEENESINACAARELKVPAFSRSENASEEMMPRWFSVDPLAQNHIPYDQMWEESRIWYHEFQKGQKFILNILFKGNIDTSKDDSSIISSHLKYVDDIYNYTYADFLSQIYSHDNQFSPSTHSFN</sequence>
<organism evidence="1 2">
    <name type="scientific">Pneumocystis oryctolagi</name>
    <dbReference type="NCBI Taxonomy" id="42067"/>
    <lineage>
        <taxon>Eukaryota</taxon>
        <taxon>Fungi</taxon>
        <taxon>Dikarya</taxon>
        <taxon>Ascomycota</taxon>
        <taxon>Taphrinomycotina</taxon>
        <taxon>Pneumocystomycetes</taxon>
        <taxon>Pneumocystaceae</taxon>
        <taxon>Pneumocystis</taxon>
    </lineage>
</organism>
<name>A0ACB7CCW7_9ASCO</name>
<accession>A0ACB7CCW7</accession>
<reference evidence="1 2" key="1">
    <citation type="journal article" date="2021" name="Commun. Biol.">
        <title>Genomic insights into the host specific adaptation of the Pneumocystis genus.</title>
        <authorList>
            <person name="Cisse O.H."/>
            <person name="Ma L."/>
            <person name="Dekker J.P."/>
            <person name="Khil P.P."/>
            <person name="Youn J.-H."/>
            <person name="Brenchley J.M."/>
            <person name="Blair R."/>
            <person name="Pahar B."/>
            <person name="Chabe M."/>
            <person name="Van Rompay K.K.A."/>
            <person name="Keesler R."/>
            <person name="Sukura A."/>
            <person name="Hirsch V."/>
            <person name="Kutty G."/>
            <person name="Liu Y."/>
            <person name="Peng L."/>
            <person name="Chen J."/>
            <person name="Song J."/>
            <person name="Weissenbacher-Lang C."/>
            <person name="Xu J."/>
            <person name="Upham N.S."/>
            <person name="Stajich J.E."/>
            <person name="Cuomo C.A."/>
            <person name="Cushion M.T."/>
            <person name="Kovacs J.A."/>
        </authorList>
    </citation>
    <scope>NUCLEOTIDE SEQUENCE [LARGE SCALE GENOMIC DNA]</scope>
    <source>
        <strain evidence="1 2">RABM</strain>
    </source>
</reference>
<evidence type="ECO:0000313" key="2">
    <source>
        <dbReference type="Proteomes" id="UP000768646"/>
    </source>
</evidence>
<comment type="caution">
    <text evidence="1">The sequence shown here is derived from an EMBL/GenBank/DDBJ whole genome shotgun (WGS) entry which is preliminary data.</text>
</comment>
<dbReference type="Proteomes" id="UP000768646">
    <property type="component" value="Unassembled WGS sequence"/>
</dbReference>
<protein>
    <submittedName>
        <fullName evidence="1">Uncharacterized protein</fullName>
    </submittedName>
</protein>
<keyword evidence="2" id="KW-1185">Reference proteome</keyword>